<dbReference type="SUPFAM" id="SSF54593">
    <property type="entry name" value="Glyoxalase/Bleomycin resistance protein/Dihydroxybiphenyl dioxygenase"/>
    <property type="match status" value="1"/>
</dbReference>
<keyword evidence="3" id="KW-1185">Reference proteome</keyword>
<feature type="domain" description="VOC" evidence="1">
    <location>
        <begin position="1"/>
        <end position="125"/>
    </location>
</feature>
<gene>
    <name evidence="2" type="ORF">MsAg5_15350</name>
</gene>
<dbReference type="InterPro" id="IPR004360">
    <property type="entry name" value="Glyas_Fos-R_dOase_dom"/>
</dbReference>
<comment type="caution">
    <text evidence="2">The sequence shown here is derived from an EMBL/GenBank/DDBJ whole genome shotgun (WGS) entry which is preliminary data.</text>
</comment>
<protein>
    <recommendedName>
        <fullName evidence="1">VOC domain-containing protein</fullName>
    </recommendedName>
</protein>
<organism evidence="2 3">
    <name type="scientific">Methanolapillus africanus</name>
    <dbReference type="NCBI Taxonomy" id="3028297"/>
    <lineage>
        <taxon>Archaea</taxon>
        <taxon>Methanobacteriati</taxon>
        <taxon>Methanobacteriota</taxon>
        <taxon>Stenosarchaea group</taxon>
        <taxon>Methanomicrobia</taxon>
        <taxon>Methanosarcinales</taxon>
        <taxon>Methanosarcinaceae</taxon>
        <taxon>Methanolapillus</taxon>
    </lineage>
</organism>
<evidence type="ECO:0000313" key="3">
    <source>
        <dbReference type="Proteomes" id="UP001271789"/>
    </source>
</evidence>
<proteinExistence type="predicted"/>
<dbReference type="AlphaFoldDB" id="A0AAE4SDJ3"/>
<dbReference type="EMBL" id="JAWDKD010000021">
    <property type="protein sequence ID" value="MDV0447626.1"/>
    <property type="molecule type" value="Genomic_DNA"/>
</dbReference>
<evidence type="ECO:0000259" key="1">
    <source>
        <dbReference type="PROSITE" id="PS51819"/>
    </source>
</evidence>
<name>A0AAE4SDJ3_9EURY</name>
<dbReference type="InterPro" id="IPR029068">
    <property type="entry name" value="Glyas_Bleomycin-R_OHBP_Dase"/>
</dbReference>
<reference evidence="2" key="1">
    <citation type="submission" date="2023-06" db="EMBL/GenBank/DDBJ databases">
        <title>Genome sequence of Methanosarcinaceae archaeon Ag5.</title>
        <authorList>
            <person name="Protasov E."/>
            <person name="Platt K."/>
            <person name="Poehlein A."/>
            <person name="Daniel R."/>
            <person name="Brune A."/>
        </authorList>
    </citation>
    <scope>NUCLEOTIDE SEQUENCE</scope>
    <source>
        <strain evidence="2">Ag5</strain>
    </source>
</reference>
<dbReference type="Proteomes" id="UP001271789">
    <property type="component" value="Unassembled WGS sequence"/>
</dbReference>
<dbReference type="Pfam" id="PF00903">
    <property type="entry name" value="Glyoxalase"/>
    <property type="match status" value="1"/>
</dbReference>
<dbReference type="PROSITE" id="PS51819">
    <property type="entry name" value="VOC"/>
    <property type="match status" value="1"/>
</dbReference>
<dbReference type="InterPro" id="IPR037523">
    <property type="entry name" value="VOC_core"/>
</dbReference>
<accession>A0AAE4SDJ3</accession>
<evidence type="ECO:0000313" key="2">
    <source>
        <dbReference type="EMBL" id="MDV0447626.1"/>
    </source>
</evidence>
<dbReference type="RefSeq" id="WP_338100066.1">
    <property type="nucleotide sequence ID" value="NZ_JAWDKD010000021.1"/>
</dbReference>
<sequence length="144" mass="16647">MIGVEVDMIVSDSLKALALYESVFEVERIEVTDYKTGMNEAVFSMYGTRFHLLDENPDFQMNAPKPGDPKPMWMNVVVPNIRETYDKALKAGCDIVQPINEMPEMGVINAFFADPFGYLWLLHEIVREVRFEERMKIMEKNMGM</sequence>
<dbReference type="Gene3D" id="3.10.180.10">
    <property type="entry name" value="2,3-Dihydroxybiphenyl 1,2-Dioxygenase, domain 1"/>
    <property type="match status" value="1"/>
</dbReference>